<protein>
    <submittedName>
        <fullName evidence="1">Uncharacterized protein</fullName>
    </submittedName>
</protein>
<sequence length="97" mass="11016">MASENQSPRVLRLTFELQVPAGLRRNIHWSRIEPALTTFIGVIQGVATSTFPWASTMRVRKEWLYSWYDDTEQVDLATTELNSGPFTTKGDENAPTD</sequence>
<dbReference type="OrthoDB" id="4774134at2"/>
<accession>A0A3E0G860</accession>
<comment type="caution">
    <text evidence="1">The sequence shown here is derived from an EMBL/GenBank/DDBJ whole genome shotgun (WGS) entry which is preliminary data.</text>
</comment>
<reference evidence="1 2" key="1">
    <citation type="submission" date="2018-08" db="EMBL/GenBank/DDBJ databases">
        <title>Genomic Encyclopedia of Archaeal and Bacterial Type Strains, Phase II (KMG-II): from individual species to whole genera.</title>
        <authorList>
            <person name="Goeker M."/>
        </authorList>
    </citation>
    <scope>NUCLEOTIDE SEQUENCE [LARGE SCALE GENOMIC DNA]</scope>
    <source>
        <strain evidence="1 2">DSM 45791</strain>
    </source>
</reference>
<dbReference type="Proteomes" id="UP000256269">
    <property type="component" value="Unassembled WGS sequence"/>
</dbReference>
<proteinExistence type="predicted"/>
<evidence type="ECO:0000313" key="2">
    <source>
        <dbReference type="Proteomes" id="UP000256269"/>
    </source>
</evidence>
<dbReference type="AlphaFoldDB" id="A0A3E0G860"/>
<gene>
    <name evidence="1" type="ORF">BCF44_13821</name>
</gene>
<keyword evidence="2" id="KW-1185">Reference proteome</keyword>
<dbReference type="EMBL" id="QUNO01000038">
    <property type="protein sequence ID" value="REH18034.1"/>
    <property type="molecule type" value="Genomic_DNA"/>
</dbReference>
<evidence type="ECO:0000313" key="1">
    <source>
        <dbReference type="EMBL" id="REH18034.1"/>
    </source>
</evidence>
<name>A0A3E0G860_9PSEU</name>
<organism evidence="1 2">
    <name type="scientific">Kutzneria buriramensis</name>
    <dbReference type="NCBI Taxonomy" id="1045776"/>
    <lineage>
        <taxon>Bacteria</taxon>
        <taxon>Bacillati</taxon>
        <taxon>Actinomycetota</taxon>
        <taxon>Actinomycetes</taxon>
        <taxon>Pseudonocardiales</taxon>
        <taxon>Pseudonocardiaceae</taxon>
        <taxon>Kutzneria</taxon>
    </lineage>
</organism>
<dbReference type="RefSeq" id="WP_147329058.1">
    <property type="nucleotide sequence ID" value="NZ_CP144378.1"/>
</dbReference>